<reference evidence="5" key="1">
    <citation type="submission" date="2014-01" db="EMBL/GenBank/DDBJ databases">
        <title>Evolution of CD1 gene.</title>
        <authorList>
            <person name="Yang Z."/>
        </authorList>
    </citation>
    <scope>NUCLEOTIDE SEQUENCE</scope>
    <source>
        <tissue evidence="5">Spleen</tissue>
    </source>
</reference>
<dbReference type="InterPro" id="IPR003597">
    <property type="entry name" value="Ig_C1-set"/>
</dbReference>
<dbReference type="Pfam" id="PF16497">
    <property type="entry name" value="MHC_I_3"/>
    <property type="match status" value="1"/>
</dbReference>
<dbReference type="SUPFAM" id="SSF48726">
    <property type="entry name" value="Immunoglobulin"/>
    <property type="match status" value="1"/>
</dbReference>
<dbReference type="GO" id="GO:0071723">
    <property type="term" value="F:lipopeptide binding"/>
    <property type="evidence" value="ECO:0007669"/>
    <property type="project" value="TreeGrafter"/>
</dbReference>
<keyword evidence="2" id="KW-0472">Membrane</keyword>
<dbReference type="InterPro" id="IPR011162">
    <property type="entry name" value="MHC_I/II-like_Ag-recog"/>
</dbReference>
<dbReference type="SMART" id="SM00407">
    <property type="entry name" value="IGc1"/>
    <property type="match status" value="1"/>
</dbReference>
<feature type="transmembrane region" description="Helical" evidence="2">
    <location>
        <begin position="319"/>
        <end position="344"/>
    </location>
</feature>
<dbReference type="GO" id="GO:0009897">
    <property type="term" value="C:external side of plasma membrane"/>
    <property type="evidence" value="ECO:0007669"/>
    <property type="project" value="TreeGrafter"/>
</dbReference>
<dbReference type="GO" id="GO:0030884">
    <property type="term" value="F:exogenous lipid antigen binding"/>
    <property type="evidence" value="ECO:0007669"/>
    <property type="project" value="TreeGrafter"/>
</dbReference>
<dbReference type="EMBL" id="KJ191190">
    <property type="protein sequence ID" value="AIZ77408.1"/>
    <property type="molecule type" value="mRNA"/>
</dbReference>
<dbReference type="InterPro" id="IPR007110">
    <property type="entry name" value="Ig-like_dom"/>
</dbReference>
<dbReference type="PROSITE" id="PS00290">
    <property type="entry name" value="IG_MHC"/>
    <property type="match status" value="1"/>
</dbReference>
<accession>A0A0A7MA41</accession>
<dbReference type="PANTHER" id="PTHR16675:SF160">
    <property type="entry name" value="T-CELL SURFACE GLYCOPROTEIN CD1A"/>
    <property type="match status" value="1"/>
</dbReference>
<keyword evidence="1" id="KW-0325">Glycoprotein</keyword>
<dbReference type="Gene3D" id="3.30.500.10">
    <property type="entry name" value="MHC class I-like antigen recognition-like"/>
    <property type="match status" value="1"/>
</dbReference>
<dbReference type="GeneID" id="106722698"/>
<keyword evidence="6" id="KW-1185">Reference proteome</keyword>
<gene>
    <name evidence="7" type="primary">LOC106722698</name>
</gene>
<feature type="domain" description="Ig-like" evidence="4">
    <location>
        <begin position="218"/>
        <end position="303"/>
    </location>
</feature>
<dbReference type="InterPro" id="IPR037055">
    <property type="entry name" value="MHC_I-like_Ag-recog_sf"/>
</dbReference>
<dbReference type="Gene3D" id="2.60.40.10">
    <property type="entry name" value="Immunoglobulins"/>
    <property type="match status" value="1"/>
</dbReference>
<dbReference type="SUPFAM" id="SSF54452">
    <property type="entry name" value="MHC antigen-recognition domain"/>
    <property type="match status" value="1"/>
</dbReference>
<dbReference type="InterPro" id="IPR050208">
    <property type="entry name" value="MHC_class-I_related"/>
</dbReference>
<dbReference type="InterPro" id="IPR011161">
    <property type="entry name" value="MHC_I-like_Ag-recog"/>
</dbReference>
<feature type="chain" id="PRO_5017492589" evidence="3 7">
    <location>
        <begin position="21"/>
        <end position="359"/>
    </location>
</feature>
<dbReference type="RefSeq" id="NP_001303968.1">
    <property type="nucleotide sequence ID" value="NM_001317039.1"/>
</dbReference>
<proteinExistence type="evidence at transcript level"/>
<sequence length="359" mass="39750">MQQLPLLLPGRFVAWGALLAFPMSSPMPSLPPPMEPQILRLLVTMVFHDTTRSADTQGTALLGDVPTHAMDCGTCPIRFHQPWACQGLSPKQWGDLEKAIHLYLVLITRTVVTVVQGTVMNFPFVIQILMGCEVLPNGTSYSFYQSTRDRHSLVRFNLDTGEWVAAPGDEMAQQVCRSFSQDQGTSSRLRFLLQKTCVAEILNFVYYGKETLKRQERPVAVVFARQPPIALELPQLLICRVTGFYPRPIRVTWLRDGEEVTPGPGLNSSGLLPNADLTYQLRIVLAVDPGAGHSYACHVEHSSLGHQGLIVYWGPGGHWAVGLAVGIAISLLAAAVLAAVLWWMRHRSTWSEQRNSMGL</sequence>
<dbReference type="Proteomes" id="UP000189705">
    <property type="component" value="Unplaced"/>
</dbReference>
<dbReference type="PROSITE" id="PS50835">
    <property type="entry name" value="IG_LIKE"/>
    <property type="match status" value="1"/>
</dbReference>
<dbReference type="eggNOG" id="KOG3544">
    <property type="taxonomic scope" value="Eukaryota"/>
</dbReference>
<organism evidence="5">
    <name type="scientific">Alligator sinensis</name>
    <name type="common">Chinese alligator</name>
    <dbReference type="NCBI Taxonomy" id="38654"/>
    <lineage>
        <taxon>Eukaryota</taxon>
        <taxon>Metazoa</taxon>
        <taxon>Chordata</taxon>
        <taxon>Craniata</taxon>
        <taxon>Vertebrata</taxon>
        <taxon>Euteleostomi</taxon>
        <taxon>Archelosauria</taxon>
        <taxon>Archosauria</taxon>
        <taxon>Crocodylia</taxon>
        <taxon>Alligatoridae</taxon>
        <taxon>Alligatorinae</taxon>
        <taxon>Alligator</taxon>
    </lineage>
</organism>
<dbReference type="OrthoDB" id="8890485at2759"/>
<dbReference type="AlphaFoldDB" id="A0A0A7MA41"/>
<dbReference type="InterPro" id="IPR013783">
    <property type="entry name" value="Ig-like_fold"/>
</dbReference>
<protein>
    <submittedName>
        <fullName evidence="5">Antigen-presenting glycoprotein CD1.2</fullName>
    </submittedName>
    <submittedName>
        <fullName evidence="7">T-cell surface glycoprotein CD1b-3-like precursor</fullName>
    </submittedName>
</protein>
<dbReference type="InterPro" id="IPR003006">
    <property type="entry name" value="Ig/MHC_CS"/>
</dbReference>
<feature type="signal peptide" evidence="3">
    <location>
        <begin position="1"/>
        <end position="20"/>
    </location>
</feature>
<dbReference type="GO" id="GO:0001916">
    <property type="term" value="P:positive regulation of T cell mediated cytotoxicity"/>
    <property type="evidence" value="ECO:0007669"/>
    <property type="project" value="TreeGrafter"/>
</dbReference>
<dbReference type="STRING" id="38654.A0A0A7MA41"/>
<dbReference type="GO" id="GO:0030883">
    <property type="term" value="F:endogenous lipid antigen binding"/>
    <property type="evidence" value="ECO:0007669"/>
    <property type="project" value="TreeGrafter"/>
</dbReference>
<dbReference type="PANTHER" id="PTHR16675">
    <property type="entry name" value="MHC CLASS I-RELATED"/>
    <property type="match status" value="1"/>
</dbReference>
<keyword evidence="3 7" id="KW-0732">Signal</keyword>
<dbReference type="KEGG" id="asn:106722698"/>
<evidence type="ECO:0000313" key="5">
    <source>
        <dbReference type="EMBL" id="AIZ77408.1"/>
    </source>
</evidence>
<dbReference type="InterPro" id="IPR036179">
    <property type="entry name" value="Ig-like_dom_sf"/>
</dbReference>
<evidence type="ECO:0000256" key="3">
    <source>
        <dbReference type="SAM" id="SignalP"/>
    </source>
</evidence>
<evidence type="ECO:0000256" key="2">
    <source>
        <dbReference type="SAM" id="Phobius"/>
    </source>
</evidence>
<dbReference type="GO" id="GO:0048006">
    <property type="term" value="P:antigen processing and presentation, endogenous lipid antigen via MHC class Ib"/>
    <property type="evidence" value="ECO:0007669"/>
    <property type="project" value="TreeGrafter"/>
</dbReference>
<keyword evidence="2" id="KW-0812">Transmembrane</keyword>
<evidence type="ECO:0000256" key="1">
    <source>
        <dbReference type="ARBA" id="ARBA00023180"/>
    </source>
</evidence>
<name>A0A0A7MA41_ALLSI</name>
<evidence type="ECO:0000313" key="7">
    <source>
        <dbReference type="RefSeq" id="NP_001303968.1"/>
    </source>
</evidence>
<dbReference type="GO" id="GO:0005615">
    <property type="term" value="C:extracellular space"/>
    <property type="evidence" value="ECO:0007669"/>
    <property type="project" value="TreeGrafter"/>
</dbReference>
<keyword evidence="2" id="KW-1133">Transmembrane helix</keyword>
<dbReference type="GO" id="GO:0048007">
    <property type="term" value="P:antigen processing and presentation, exogenous lipid antigen via MHC class Ib"/>
    <property type="evidence" value="ECO:0007669"/>
    <property type="project" value="TreeGrafter"/>
</dbReference>
<evidence type="ECO:0000259" key="4">
    <source>
        <dbReference type="PROSITE" id="PS50835"/>
    </source>
</evidence>
<dbReference type="Pfam" id="PF07654">
    <property type="entry name" value="C1-set"/>
    <property type="match status" value="1"/>
</dbReference>
<evidence type="ECO:0000313" key="6">
    <source>
        <dbReference type="Proteomes" id="UP000189705"/>
    </source>
</evidence>
<dbReference type="GO" id="GO:0006955">
    <property type="term" value="P:immune response"/>
    <property type="evidence" value="ECO:0007669"/>
    <property type="project" value="TreeGrafter"/>
</dbReference>
<reference evidence="7" key="2">
    <citation type="submission" date="2025-04" db="UniProtKB">
        <authorList>
            <consortium name="RefSeq"/>
        </authorList>
    </citation>
    <scope>IDENTIFICATION</scope>
</reference>